<dbReference type="PANTHER" id="PTHR31793">
    <property type="entry name" value="4-HYDROXYBENZOYL-COA THIOESTERASE FAMILY MEMBER"/>
    <property type="match status" value="1"/>
</dbReference>
<reference evidence="1" key="1">
    <citation type="submission" date="2022-12" db="EMBL/GenBank/DDBJ databases">
        <authorList>
            <person name="Krivoruchko A.V."/>
            <person name="Elkin A."/>
        </authorList>
    </citation>
    <scope>NUCLEOTIDE SEQUENCE</scope>
    <source>
        <strain evidence="1">IEGM 1391</strain>
    </source>
</reference>
<dbReference type="SUPFAM" id="SSF54637">
    <property type="entry name" value="Thioesterase/thiol ester dehydrase-isomerase"/>
    <property type="match status" value="1"/>
</dbReference>
<keyword evidence="2" id="KW-1185">Reference proteome</keyword>
<dbReference type="Gene3D" id="3.10.129.10">
    <property type="entry name" value="Hotdog Thioesterase"/>
    <property type="match status" value="1"/>
</dbReference>
<comment type="caution">
    <text evidence="1">The sequence shown here is derived from an EMBL/GenBank/DDBJ whole genome shotgun (WGS) entry which is preliminary data.</text>
</comment>
<dbReference type="InterPro" id="IPR050563">
    <property type="entry name" value="4-hydroxybenzoyl-CoA_TE"/>
</dbReference>
<dbReference type="EMBL" id="JAPWIJ010000004">
    <property type="protein sequence ID" value="MCZ4518994.1"/>
    <property type="molecule type" value="Genomic_DNA"/>
</dbReference>
<accession>A0ABT4MDE7</accession>
<dbReference type="RefSeq" id="WP_269603977.1">
    <property type="nucleotide sequence ID" value="NZ_JAPWIJ010000004.1"/>
</dbReference>
<dbReference type="InterPro" id="IPR029069">
    <property type="entry name" value="HotDog_dom_sf"/>
</dbReference>
<dbReference type="Proteomes" id="UP001081071">
    <property type="component" value="Unassembled WGS sequence"/>
</dbReference>
<dbReference type="Pfam" id="PF13279">
    <property type="entry name" value="4HBT_2"/>
    <property type="match status" value="1"/>
</dbReference>
<name>A0ABT4MDE7_9NOCA</name>
<protein>
    <submittedName>
        <fullName evidence="1">Acyl-CoA thioesterase</fullName>
    </submittedName>
</protein>
<evidence type="ECO:0000313" key="1">
    <source>
        <dbReference type="EMBL" id="MCZ4518994.1"/>
    </source>
</evidence>
<gene>
    <name evidence="1" type="ORF">O4220_10740</name>
</gene>
<proteinExistence type="predicted"/>
<organism evidence="1 2">
    <name type="scientific">Rhodococcus ruber</name>
    <dbReference type="NCBI Taxonomy" id="1830"/>
    <lineage>
        <taxon>Bacteria</taxon>
        <taxon>Bacillati</taxon>
        <taxon>Actinomycetota</taxon>
        <taxon>Actinomycetes</taxon>
        <taxon>Mycobacteriales</taxon>
        <taxon>Nocardiaceae</taxon>
        <taxon>Rhodococcus</taxon>
    </lineage>
</organism>
<evidence type="ECO:0000313" key="2">
    <source>
        <dbReference type="Proteomes" id="UP001081071"/>
    </source>
</evidence>
<sequence>MSGKTFTCTLQVRWGDSDRLGHVNNTRFVEYLQEGRVQFLNAVLGGSGPRGAAVVRKLTTDFLHPILDDSGPLAIELWITRIGNTSYGVQHVVTDREGTVCARAEALMVAFDLATSTSRTLSEDERRLLTEYLVTASESQE</sequence>
<dbReference type="PANTHER" id="PTHR31793:SF24">
    <property type="entry name" value="LONG-CHAIN ACYL-COA THIOESTERASE FADM"/>
    <property type="match status" value="1"/>
</dbReference>
<dbReference type="CDD" id="cd00586">
    <property type="entry name" value="4HBT"/>
    <property type="match status" value="1"/>
</dbReference>